<evidence type="ECO:0000313" key="16">
    <source>
        <dbReference type="Proteomes" id="UP001140206"/>
    </source>
</evidence>
<feature type="compositionally biased region" description="Basic residues" evidence="12">
    <location>
        <begin position="552"/>
        <end position="562"/>
    </location>
</feature>
<dbReference type="InterPro" id="IPR050502">
    <property type="entry name" value="Euk_RNA-bind_prot"/>
</dbReference>
<dbReference type="Proteomes" id="UP001140206">
    <property type="component" value="Chromosome 1"/>
</dbReference>
<dbReference type="SUPFAM" id="SSF54928">
    <property type="entry name" value="RNA-binding domain, RBD"/>
    <property type="match status" value="4"/>
</dbReference>
<comment type="similarity">
    <text evidence="3 11">Belongs to the polyadenylate-binding protein type-1 family.</text>
</comment>
<keyword evidence="8" id="KW-0539">Nucleus</keyword>
<organism evidence="15 16">
    <name type="scientific">Rhynchospora pubera</name>
    <dbReference type="NCBI Taxonomy" id="906938"/>
    <lineage>
        <taxon>Eukaryota</taxon>
        <taxon>Viridiplantae</taxon>
        <taxon>Streptophyta</taxon>
        <taxon>Embryophyta</taxon>
        <taxon>Tracheophyta</taxon>
        <taxon>Spermatophyta</taxon>
        <taxon>Magnoliopsida</taxon>
        <taxon>Liliopsida</taxon>
        <taxon>Poales</taxon>
        <taxon>Cyperaceae</taxon>
        <taxon>Cyperoideae</taxon>
        <taxon>Rhynchosporeae</taxon>
        <taxon>Rhynchospora</taxon>
    </lineage>
</organism>
<comment type="caution">
    <text evidence="15">The sequence shown here is derived from an EMBL/GenBank/DDBJ whole genome shotgun (WGS) entry which is preliminary data.</text>
</comment>
<feature type="domain" description="RRM" evidence="13">
    <location>
        <begin position="89"/>
        <end position="167"/>
    </location>
</feature>
<comment type="function">
    <text evidence="9">Binds the poly(A) tail of mRNA. Appears to be an important mediator of the multiple roles of the poly(A) tail in mRNA biogenesis, stability and translation.</text>
</comment>
<evidence type="ECO:0000256" key="4">
    <source>
        <dbReference type="ARBA" id="ARBA00022490"/>
    </source>
</evidence>
<feature type="region of interest" description="Disordered" evidence="12">
    <location>
        <begin position="29"/>
        <end position="83"/>
    </location>
</feature>
<evidence type="ECO:0000256" key="6">
    <source>
        <dbReference type="ARBA" id="ARBA00022845"/>
    </source>
</evidence>
<feature type="domain" description="RRM" evidence="13">
    <location>
        <begin position="271"/>
        <end position="348"/>
    </location>
</feature>
<dbReference type="FunFam" id="3.30.70.330:FF:000648">
    <property type="entry name" value="Polyadenylate-binding protein"/>
    <property type="match status" value="1"/>
</dbReference>
<dbReference type="GO" id="GO:0003729">
    <property type="term" value="F:mRNA binding"/>
    <property type="evidence" value="ECO:0007669"/>
    <property type="project" value="TreeGrafter"/>
</dbReference>
<feature type="domain" description="RRM" evidence="13">
    <location>
        <begin position="177"/>
        <end position="249"/>
    </location>
</feature>
<dbReference type="Gene3D" id="3.30.70.330">
    <property type="match status" value="4"/>
</dbReference>
<feature type="domain" description="RRM" evidence="13">
    <location>
        <begin position="386"/>
        <end position="463"/>
    </location>
</feature>
<evidence type="ECO:0000256" key="11">
    <source>
        <dbReference type="RuleBase" id="RU362004"/>
    </source>
</evidence>
<proteinExistence type="inferred from homology"/>
<gene>
    <name evidence="15" type="ORF">LUZ62_028183</name>
</gene>
<evidence type="ECO:0000259" key="13">
    <source>
        <dbReference type="PROSITE" id="PS50102"/>
    </source>
</evidence>
<keyword evidence="6" id="KW-0810">Translation regulation</keyword>
<evidence type="ECO:0000256" key="12">
    <source>
        <dbReference type="SAM" id="MobiDB-lite"/>
    </source>
</evidence>
<dbReference type="GO" id="GO:0005634">
    <property type="term" value="C:nucleus"/>
    <property type="evidence" value="ECO:0007669"/>
    <property type="project" value="UniProtKB-SubCell"/>
</dbReference>
<dbReference type="SMART" id="SM00361">
    <property type="entry name" value="RRM_1"/>
    <property type="match status" value="3"/>
</dbReference>
<dbReference type="SMART" id="SM00360">
    <property type="entry name" value="RRM"/>
    <property type="match status" value="4"/>
</dbReference>
<accession>A0AAV8HD76</accession>
<keyword evidence="7 10" id="KW-0694">RNA-binding</keyword>
<comment type="subcellular location">
    <subcellularLocation>
        <location evidence="2 11">Cytoplasm</location>
    </subcellularLocation>
    <subcellularLocation>
        <location evidence="1">Nucleus</location>
    </subcellularLocation>
</comment>
<evidence type="ECO:0000259" key="14">
    <source>
        <dbReference type="PROSITE" id="PS51309"/>
    </source>
</evidence>
<dbReference type="Pfam" id="PF00076">
    <property type="entry name" value="RRM_1"/>
    <property type="match status" value="4"/>
</dbReference>
<dbReference type="InterPro" id="IPR003954">
    <property type="entry name" value="RRM_euk-type"/>
</dbReference>
<evidence type="ECO:0000256" key="1">
    <source>
        <dbReference type="ARBA" id="ARBA00004123"/>
    </source>
</evidence>
<dbReference type="NCBIfam" id="TIGR01628">
    <property type="entry name" value="PABP-1234"/>
    <property type="match status" value="1"/>
</dbReference>
<dbReference type="Pfam" id="PF00658">
    <property type="entry name" value="MLLE"/>
    <property type="match status" value="1"/>
</dbReference>
<protein>
    <recommendedName>
        <fullName evidence="11">Polyadenylate-binding protein</fullName>
        <shortName evidence="11">PABP</shortName>
    </recommendedName>
</protein>
<feature type="domain" description="PABC" evidence="14">
    <location>
        <begin position="583"/>
        <end position="660"/>
    </location>
</feature>
<dbReference type="InterPro" id="IPR000504">
    <property type="entry name" value="RRM_dom"/>
</dbReference>
<dbReference type="AlphaFoldDB" id="A0AAV8HD76"/>
<feature type="compositionally biased region" description="Low complexity" evidence="12">
    <location>
        <begin position="62"/>
        <end position="74"/>
    </location>
</feature>
<dbReference type="InterPro" id="IPR006515">
    <property type="entry name" value="PABP_1234"/>
</dbReference>
<feature type="region of interest" description="Disordered" evidence="12">
    <location>
        <begin position="537"/>
        <end position="575"/>
    </location>
</feature>
<evidence type="ECO:0000313" key="15">
    <source>
        <dbReference type="EMBL" id="KAJ4815617.1"/>
    </source>
</evidence>
<reference evidence="15" key="1">
    <citation type="submission" date="2022-08" db="EMBL/GenBank/DDBJ databases">
        <authorList>
            <person name="Marques A."/>
        </authorList>
    </citation>
    <scope>NUCLEOTIDE SEQUENCE</scope>
    <source>
        <strain evidence="15">RhyPub2mFocal</strain>
        <tissue evidence="15">Leaves</tissue>
    </source>
</reference>
<dbReference type="FunFam" id="3.30.70.330:FF:000239">
    <property type="entry name" value="Polyadenylate-binding protein"/>
    <property type="match status" value="1"/>
</dbReference>
<keyword evidence="4 11" id="KW-0963">Cytoplasm</keyword>
<dbReference type="PANTHER" id="PTHR48025">
    <property type="entry name" value="OS02G0815200 PROTEIN"/>
    <property type="match status" value="1"/>
</dbReference>
<name>A0AAV8HD76_9POAL</name>
<dbReference type="SUPFAM" id="SSF63570">
    <property type="entry name" value="PABC (PABP) domain"/>
    <property type="match status" value="1"/>
</dbReference>
<keyword evidence="16" id="KW-1185">Reference proteome</keyword>
<dbReference type="CDD" id="cd12380">
    <property type="entry name" value="RRM3_I_PABPs"/>
    <property type="match status" value="1"/>
</dbReference>
<evidence type="ECO:0000256" key="2">
    <source>
        <dbReference type="ARBA" id="ARBA00004496"/>
    </source>
</evidence>
<dbReference type="PROSITE" id="PS51309">
    <property type="entry name" value="PABC"/>
    <property type="match status" value="1"/>
</dbReference>
<dbReference type="PROSITE" id="PS50102">
    <property type="entry name" value="RRM"/>
    <property type="match status" value="4"/>
</dbReference>
<evidence type="ECO:0000256" key="5">
    <source>
        <dbReference type="ARBA" id="ARBA00022737"/>
    </source>
</evidence>
<evidence type="ECO:0000256" key="8">
    <source>
        <dbReference type="ARBA" id="ARBA00023242"/>
    </source>
</evidence>
<dbReference type="InterPro" id="IPR036053">
    <property type="entry name" value="PABP-dom"/>
</dbReference>
<dbReference type="FunFam" id="3.30.70.330:FF:000651">
    <property type="entry name" value="Poly(A) binding protein cytoplasmic 1 like"/>
    <property type="match status" value="2"/>
</dbReference>
<evidence type="ECO:0000256" key="10">
    <source>
        <dbReference type="PROSITE-ProRule" id="PRU00176"/>
    </source>
</evidence>
<sequence>MHISHFTPLSFHSTAVQLICHPLHPSFVSLPSTKREREKKKKKKNKTLTKPKLSMSQAQDLSPSSEEPMSSSSSAAATNGAGAVQNPSTSLYVGDLDESVTDSNLFDIFSEVGQVVSVRVCRDVSSRKSLGYAYVNFSDASDAAKALEYLNFIPINGKPIRVMHSNRDPSSRQISEANLFVKNLDKSITNLLLHKAFAPYGAILSCKVATDPTGQSKGYGFVQFDSVESAKNAIKSLNGTLLDGKRIFVGPFVAKEDRESSSSPPGSNKFNNVFVKNLSEQTTENDLIDVFGKFGKITSAIVMREVDGKSKCFGFVNFEDPDDALAAVEGLNRKIFDEKEWFVGKAMKKSEREREMKRFERGVPEGNGTYTNQNHYHNNNQNQLNNNLYLKNLEENVTDDDLKELFSVFGTVTSAKVMREPNGRSKGVGFVAFESQNVASKALEEMNRKLIGSRPLYVAYAQRKEDRRAKLQEQYAMMPQMPMTPHAVGQRMPIYPHSMGQPFFYGPPPPFIAPQPGYGFRQPLVPGMRGGPMPPFMPMAPQGPRGPGPRRGGPHHGAHQRGPHPLGSSVPSQMVGGAMNRYMQGSLASALAKSTPDQQRIILGERLFPLVDQLEHDLAAKITGMLLEMDRDEILHLLESPDELKSKVDEAVRVLRSVVPSRTPNDQFNSHSLNDHSDRLASLSLSEGVA</sequence>
<keyword evidence="5" id="KW-0677">Repeat</keyword>
<dbReference type="InterPro" id="IPR002004">
    <property type="entry name" value="PABP_HYD_C"/>
</dbReference>
<evidence type="ECO:0000256" key="7">
    <source>
        <dbReference type="ARBA" id="ARBA00022884"/>
    </source>
</evidence>
<dbReference type="EMBL" id="JAMFTS010000001">
    <property type="protein sequence ID" value="KAJ4815617.1"/>
    <property type="molecule type" value="Genomic_DNA"/>
</dbReference>
<feature type="compositionally biased region" description="Basic residues" evidence="12">
    <location>
        <begin position="37"/>
        <end position="49"/>
    </location>
</feature>
<evidence type="ECO:0000256" key="9">
    <source>
        <dbReference type="ARBA" id="ARBA00054110"/>
    </source>
</evidence>
<dbReference type="GO" id="GO:0006417">
    <property type="term" value="P:regulation of translation"/>
    <property type="evidence" value="ECO:0007669"/>
    <property type="project" value="UniProtKB-KW"/>
</dbReference>
<evidence type="ECO:0000256" key="3">
    <source>
        <dbReference type="ARBA" id="ARBA00008557"/>
    </source>
</evidence>
<dbReference type="SMART" id="SM00517">
    <property type="entry name" value="PolyA"/>
    <property type="match status" value="1"/>
</dbReference>
<dbReference type="InterPro" id="IPR035979">
    <property type="entry name" value="RBD_domain_sf"/>
</dbReference>
<dbReference type="GO" id="GO:0005737">
    <property type="term" value="C:cytoplasm"/>
    <property type="evidence" value="ECO:0007669"/>
    <property type="project" value="UniProtKB-SubCell"/>
</dbReference>
<dbReference type="PANTHER" id="PTHR48025:SF1">
    <property type="entry name" value="RRM DOMAIN-CONTAINING PROTEIN"/>
    <property type="match status" value="1"/>
</dbReference>
<dbReference type="Gene3D" id="1.10.1900.10">
    <property type="entry name" value="c-terminal domain of poly(a) binding protein"/>
    <property type="match status" value="1"/>
</dbReference>
<dbReference type="InterPro" id="IPR012677">
    <property type="entry name" value="Nucleotide-bd_a/b_plait_sf"/>
</dbReference>